<evidence type="ECO:0000256" key="4">
    <source>
        <dbReference type="ARBA" id="ARBA00023242"/>
    </source>
</evidence>
<keyword evidence="2" id="KW-0678">Repressor</keyword>
<evidence type="ECO:0000313" key="8">
    <source>
        <dbReference type="EMBL" id="KIP10078.1"/>
    </source>
</evidence>
<dbReference type="AlphaFoldDB" id="A0A0C3PRX1"/>
<dbReference type="GO" id="GO:0003714">
    <property type="term" value="F:transcription corepressor activity"/>
    <property type="evidence" value="ECO:0007669"/>
    <property type="project" value="InterPro"/>
</dbReference>
<dbReference type="Pfam" id="PF02671">
    <property type="entry name" value="PAH"/>
    <property type="match status" value="3"/>
</dbReference>
<keyword evidence="3" id="KW-0677">Repeat</keyword>
<accession>A0A0C3PRX1</accession>
<evidence type="ECO:0000256" key="2">
    <source>
        <dbReference type="ARBA" id="ARBA00022491"/>
    </source>
</evidence>
<evidence type="ECO:0000256" key="5">
    <source>
        <dbReference type="PROSITE-ProRule" id="PRU00810"/>
    </source>
</evidence>
<dbReference type="FunFam" id="1.20.1160.11:FF:000003">
    <property type="entry name" value="Paired amphipathic helix SIN3-like protein"/>
    <property type="match status" value="1"/>
</dbReference>
<evidence type="ECO:0000256" key="1">
    <source>
        <dbReference type="ARBA" id="ARBA00004123"/>
    </source>
</evidence>
<feature type="region of interest" description="Disordered" evidence="6">
    <location>
        <begin position="1"/>
        <end position="22"/>
    </location>
</feature>
<dbReference type="InterPro" id="IPR031693">
    <property type="entry name" value="Sin3_C"/>
</dbReference>
<comment type="subcellular location">
    <subcellularLocation>
        <location evidence="1 5">Nucleus</location>
    </subcellularLocation>
</comment>
<protein>
    <recommendedName>
        <fullName evidence="7">Histone deacetylase interacting domain-containing protein</fullName>
    </recommendedName>
</protein>
<dbReference type="EMBL" id="KN840458">
    <property type="protein sequence ID" value="KIP10078.1"/>
    <property type="molecule type" value="Genomic_DNA"/>
</dbReference>
<dbReference type="GO" id="GO:0033698">
    <property type="term" value="C:Rpd3L complex"/>
    <property type="evidence" value="ECO:0007669"/>
    <property type="project" value="UniProtKB-ARBA"/>
</dbReference>
<proteinExistence type="predicted"/>
<dbReference type="InterPro" id="IPR013194">
    <property type="entry name" value="HDAC_interact_dom"/>
</dbReference>
<dbReference type="STRING" id="745531.A0A0C3PRX1"/>
<keyword evidence="9" id="KW-1185">Reference proteome</keyword>
<feature type="compositionally biased region" description="Basic and acidic residues" evidence="6">
    <location>
        <begin position="823"/>
        <end position="833"/>
    </location>
</feature>
<evidence type="ECO:0000259" key="7">
    <source>
        <dbReference type="SMART" id="SM00761"/>
    </source>
</evidence>
<dbReference type="FunFam" id="1.20.1160.11:FF:000001">
    <property type="entry name" value="Paired amphipathic helix protein Sin3"/>
    <property type="match status" value="1"/>
</dbReference>
<reference evidence="8 9" key="1">
    <citation type="journal article" date="2014" name="PLoS Genet.">
        <title>Analysis of the Phlebiopsis gigantea genome, transcriptome and secretome provides insight into its pioneer colonization strategies of wood.</title>
        <authorList>
            <person name="Hori C."/>
            <person name="Ishida T."/>
            <person name="Igarashi K."/>
            <person name="Samejima M."/>
            <person name="Suzuki H."/>
            <person name="Master E."/>
            <person name="Ferreira P."/>
            <person name="Ruiz-Duenas F.J."/>
            <person name="Held B."/>
            <person name="Canessa P."/>
            <person name="Larrondo L.F."/>
            <person name="Schmoll M."/>
            <person name="Druzhinina I.S."/>
            <person name="Kubicek C.P."/>
            <person name="Gaskell J.A."/>
            <person name="Kersten P."/>
            <person name="St John F."/>
            <person name="Glasner J."/>
            <person name="Sabat G."/>
            <person name="Splinter BonDurant S."/>
            <person name="Syed K."/>
            <person name="Yadav J."/>
            <person name="Mgbeahuruike A.C."/>
            <person name="Kovalchuk A."/>
            <person name="Asiegbu F.O."/>
            <person name="Lackner G."/>
            <person name="Hoffmeister D."/>
            <person name="Rencoret J."/>
            <person name="Gutierrez A."/>
            <person name="Sun H."/>
            <person name="Lindquist E."/>
            <person name="Barry K."/>
            <person name="Riley R."/>
            <person name="Grigoriev I.V."/>
            <person name="Henrissat B."/>
            <person name="Kues U."/>
            <person name="Berka R.M."/>
            <person name="Martinez A.T."/>
            <person name="Covert S.F."/>
            <person name="Blanchette R.A."/>
            <person name="Cullen D."/>
        </authorList>
    </citation>
    <scope>NUCLEOTIDE SEQUENCE [LARGE SCALE GENOMIC DNA]</scope>
    <source>
        <strain evidence="8 9">11061_1 CR5-6</strain>
    </source>
</reference>
<feature type="region of interest" description="Disordered" evidence="6">
    <location>
        <begin position="804"/>
        <end position="906"/>
    </location>
</feature>
<keyword evidence="4 5" id="KW-0539">Nucleus</keyword>
<dbReference type="InterPro" id="IPR039774">
    <property type="entry name" value="Sin3-like"/>
</dbReference>
<dbReference type="Pfam" id="PF08295">
    <property type="entry name" value="Sin3_corepress"/>
    <property type="match status" value="1"/>
</dbReference>
<dbReference type="Proteomes" id="UP000053257">
    <property type="component" value="Unassembled WGS sequence"/>
</dbReference>
<dbReference type="PANTHER" id="PTHR12346">
    <property type="entry name" value="SIN3B-RELATED"/>
    <property type="match status" value="1"/>
</dbReference>
<evidence type="ECO:0000313" key="9">
    <source>
        <dbReference type="Proteomes" id="UP000053257"/>
    </source>
</evidence>
<organism evidence="8 9">
    <name type="scientific">Phlebiopsis gigantea (strain 11061_1 CR5-6)</name>
    <name type="common">White-rot fungus</name>
    <name type="synonym">Peniophora gigantea</name>
    <dbReference type="NCBI Taxonomy" id="745531"/>
    <lineage>
        <taxon>Eukaryota</taxon>
        <taxon>Fungi</taxon>
        <taxon>Dikarya</taxon>
        <taxon>Basidiomycota</taxon>
        <taxon>Agaricomycotina</taxon>
        <taxon>Agaricomycetes</taxon>
        <taxon>Polyporales</taxon>
        <taxon>Phanerochaetaceae</taxon>
        <taxon>Phlebiopsis</taxon>
    </lineage>
</organism>
<dbReference type="OrthoDB" id="10265969at2759"/>
<evidence type="ECO:0000256" key="3">
    <source>
        <dbReference type="ARBA" id="ARBA00022737"/>
    </source>
</evidence>
<feature type="region of interest" description="Disordered" evidence="6">
    <location>
        <begin position="501"/>
        <end position="520"/>
    </location>
</feature>
<dbReference type="InterPro" id="IPR036600">
    <property type="entry name" value="PAH_sf"/>
</dbReference>
<name>A0A0C3PRX1_PHLG1</name>
<feature type="region of interest" description="Disordered" evidence="6">
    <location>
        <begin position="317"/>
        <end position="388"/>
    </location>
</feature>
<dbReference type="HOGENOM" id="CLU_001360_2_2_1"/>
<dbReference type="InterPro" id="IPR003822">
    <property type="entry name" value="PAH"/>
</dbReference>
<feature type="domain" description="Histone deacetylase interacting" evidence="7">
    <location>
        <begin position="517"/>
        <end position="617"/>
    </location>
</feature>
<gene>
    <name evidence="8" type="ORF">PHLGIDRAFT_101649</name>
</gene>
<dbReference type="Pfam" id="PF16879">
    <property type="entry name" value="Sin3a_C"/>
    <property type="match status" value="1"/>
</dbReference>
<feature type="compositionally biased region" description="Pro residues" evidence="6">
    <location>
        <begin position="369"/>
        <end position="385"/>
    </location>
</feature>
<dbReference type="GO" id="GO:0000122">
    <property type="term" value="P:negative regulation of transcription by RNA polymerase II"/>
    <property type="evidence" value="ECO:0007669"/>
    <property type="project" value="TreeGrafter"/>
</dbReference>
<evidence type="ECO:0000256" key="6">
    <source>
        <dbReference type="SAM" id="MobiDB-lite"/>
    </source>
</evidence>
<feature type="compositionally biased region" description="Low complexity" evidence="6">
    <location>
        <begin position="861"/>
        <end position="887"/>
    </location>
</feature>
<dbReference type="PROSITE" id="PS51477">
    <property type="entry name" value="PAH"/>
    <property type="match status" value="2"/>
</dbReference>
<dbReference type="SUPFAM" id="SSF47762">
    <property type="entry name" value="PAH2 domain"/>
    <property type="match status" value="3"/>
</dbReference>
<dbReference type="PANTHER" id="PTHR12346:SF0">
    <property type="entry name" value="SIN3A, ISOFORM G"/>
    <property type="match status" value="1"/>
</dbReference>
<dbReference type="SMART" id="SM00761">
    <property type="entry name" value="HDAC_interact"/>
    <property type="match status" value="1"/>
</dbReference>
<dbReference type="Gene3D" id="1.20.1160.11">
    <property type="entry name" value="Paired amphipathic helix"/>
    <property type="match status" value="3"/>
</dbReference>
<sequence length="1240" mass="139228">MADGPQQLVGPAVPRSPDASAQRPLNVSDALGYLDAVKTQFQDKPDVYNHFLDIMKDFKSQAIDTPGVIHRVSTLFQGNPPLIQGFNTFLPPGYRIELSSDPRNVNGITVTTPTGTLDPFNTQLRLPRDVPLPANLMPAALMAQFAPPLSAFGGHGPPPILPVGLGPGSRPTTPLNLALHAPSAFVEVAHQSYSPALRGAHTAAASFLGGLGNRATEKSQHGEFNHAIQFLNKIKVRYSDEPDIYKQFLEILQTYQKEQKHLHDSQVYAQVARLFRDSPELMEEFKAFLPEALGHNVPGPSGLVGIMPLPAAPSPSAGWELPDAPPVEKATKAPARRRKRAADKDANAPAKATNSRNTKRAKLNHNKPDPPSPKFSPYQRPPSPEPLHLSVRHMNDIGQGQQPMMQAQMQPPPLGPPMNGPPLTDQVEVLFLEKAKKTLENIGLYDDFLKLLHSFAKEVIDVHALIQLSEPLLSDSDLWQQFKELMGWDDKKGNVEHGPPGSIRTCAPDPQAPVYPDDEEGPSYRRLPAYEIRLACSGRDQLAWSVLNDKWVSHPTWASEESGFLTHKKNSFEETLHRSEEERHEWQTHVDSITRTIAVLDPVNTRLAEMKAEERAQFRLGPDLGGWSPQIYQKTLKKVYGREHWQEIYLGLQENPVTAVPIVLARLKQKNEEWRRQQREWNRTWREVDAKNFYKALDHQGITFKANDKKNITAKYFVQDIEAIKAGQVDPFGPKKSSEPAGYQLEYDFQDKAVLQDTLRLIYSFLEHSTPQYGSSERRSIEQFLNSFIPTLFSSTSLEFDAPPVVLKPSQDNPVGDSDEPADGAKSRSEANGRRSVVGAHSSGVPAGDLRKRLLKTVQEGSSSRATKQSRSSGSASPAAGGTPRSARAANDVENSTSPRSKAGDMWLREIPISSLGRSAEAGETLVQKRPFFTSTTFYTLLRLLQLVYSRLLICKEIGADMARERHASLLANPVAVELGLDEPNGPSVILAQAIEAVGQSANEQPPNVLYEYLLKACDNVFANELDQATFEEHMRWFFRTKAYHVFTLDKVIIAIIKQVQTILGDNKCQELWDLLESNRQKDSVVLYDIIRYRREAEHHVGSDDHLYRVDCDRESRRLRIQLLDKEDPSINEDSSAVDRWREYVASFVLRYPTEWLPAPRRKRRAVYLRRNLIDGDGDQRADVNESRLCVRVSLGTCRLFYEAGEEDFLFHKRRPSEESTLAARALARSEERRRSKWLK</sequence>
<dbReference type="GO" id="GO:0010628">
    <property type="term" value="P:positive regulation of gene expression"/>
    <property type="evidence" value="ECO:0007669"/>
    <property type="project" value="UniProtKB-ARBA"/>
</dbReference>